<keyword evidence="1" id="KW-0812">Transmembrane</keyword>
<sequence>MEVPYFFSWWWCYCCWLGRWCLKKNKKKTIVVSIIADQCSK</sequence>
<dbReference type="VEuPathDB" id="FungiDB:VP01_4233g2"/>
<accession>A0A0L6UQI7</accession>
<feature type="transmembrane region" description="Helical" evidence="1">
    <location>
        <begin position="6"/>
        <end position="22"/>
    </location>
</feature>
<name>A0A0L6UQI7_9BASI</name>
<keyword evidence="1" id="KW-1133">Transmembrane helix</keyword>
<protein>
    <submittedName>
        <fullName evidence="2">Putative signal peptide protein</fullName>
    </submittedName>
</protein>
<organism evidence="2 3">
    <name type="scientific">Puccinia sorghi</name>
    <dbReference type="NCBI Taxonomy" id="27349"/>
    <lineage>
        <taxon>Eukaryota</taxon>
        <taxon>Fungi</taxon>
        <taxon>Dikarya</taxon>
        <taxon>Basidiomycota</taxon>
        <taxon>Pucciniomycotina</taxon>
        <taxon>Pucciniomycetes</taxon>
        <taxon>Pucciniales</taxon>
        <taxon>Pucciniaceae</taxon>
        <taxon>Puccinia</taxon>
    </lineage>
</organism>
<keyword evidence="1" id="KW-0472">Membrane</keyword>
<evidence type="ECO:0000256" key="1">
    <source>
        <dbReference type="SAM" id="Phobius"/>
    </source>
</evidence>
<dbReference type="EMBL" id="LAVV01009317">
    <property type="protein sequence ID" value="KNZ50794.1"/>
    <property type="molecule type" value="Genomic_DNA"/>
</dbReference>
<keyword evidence="3" id="KW-1185">Reference proteome</keyword>
<evidence type="ECO:0000313" key="3">
    <source>
        <dbReference type="Proteomes" id="UP000037035"/>
    </source>
</evidence>
<comment type="caution">
    <text evidence="2">The sequence shown here is derived from an EMBL/GenBank/DDBJ whole genome shotgun (WGS) entry which is preliminary data.</text>
</comment>
<evidence type="ECO:0000313" key="2">
    <source>
        <dbReference type="EMBL" id="KNZ50794.1"/>
    </source>
</evidence>
<proteinExistence type="predicted"/>
<dbReference type="Proteomes" id="UP000037035">
    <property type="component" value="Unassembled WGS sequence"/>
</dbReference>
<dbReference type="AlphaFoldDB" id="A0A0L6UQI7"/>
<reference evidence="2 3" key="1">
    <citation type="submission" date="2015-08" db="EMBL/GenBank/DDBJ databases">
        <title>Next Generation Sequencing and Analysis of the Genome of Puccinia sorghi L Schw, the Causal Agent of Maize Common Rust.</title>
        <authorList>
            <person name="Rochi L."/>
            <person name="Burguener G."/>
            <person name="Darino M."/>
            <person name="Turjanski A."/>
            <person name="Kreff E."/>
            <person name="Dieguez M.J."/>
            <person name="Sacco F."/>
        </authorList>
    </citation>
    <scope>NUCLEOTIDE SEQUENCE [LARGE SCALE GENOMIC DNA]</scope>
    <source>
        <strain evidence="2 3">RO10H11247</strain>
    </source>
</reference>
<gene>
    <name evidence="2" type="ORF">VP01_4233g2</name>
</gene>